<dbReference type="InterPro" id="IPR002035">
    <property type="entry name" value="VWF_A"/>
</dbReference>
<reference evidence="3 4" key="1">
    <citation type="submission" date="2023-01" db="EMBL/GenBank/DDBJ databases">
        <title>Cultivation and genomic characterization of new, ubiquitous marine nitrite-oxidizing bacteria from the Nitrospirales.</title>
        <authorList>
            <person name="Mueller A.J."/>
            <person name="Daebeler A."/>
            <person name="Herbold C.W."/>
            <person name="Kirkegaard R.H."/>
            <person name="Daims H."/>
        </authorList>
    </citation>
    <scope>NUCLEOTIDE SEQUENCE [LARGE SCALE GENOMIC DNA]</scope>
    <source>
        <strain evidence="3 4">DK</strain>
    </source>
</reference>
<feature type="compositionally biased region" description="Basic and acidic residues" evidence="1">
    <location>
        <begin position="689"/>
        <end position="707"/>
    </location>
</feature>
<evidence type="ECO:0000256" key="1">
    <source>
        <dbReference type="SAM" id="MobiDB-lite"/>
    </source>
</evidence>
<dbReference type="InterPro" id="IPR051928">
    <property type="entry name" value="NorD/CobT"/>
</dbReference>
<dbReference type="RefSeq" id="WP_312741558.1">
    <property type="nucleotide sequence ID" value="NZ_CP116968.1"/>
</dbReference>
<dbReference type="Proteomes" id="UP001302494">
    <property type="component" value="Chromosome"/>
</dbReference>
<evidence type="ECO:0000313" key="3">
    <source>
        <dbReference type="EMBL" id="WNM60594.1"/>
    </source>
</evidence>
<feature type="domain" description="VWFA" evidence="2">
    <location>
        <begin position="841"/>
        <end position="1028"/>
    </location>
</feature>
<accession>A0AA96GEB4</accession>
<dbReference type="KEGG" id="nneo:PQG83_12585"/>
<sequence>MSSFTPKDELHELLVDRLDATTAHGLDEQLADPRLRMPVLELLIELKEISSKIQGEAVWAMGEVCRKKCLDSAIPWLDLGITFAQASGALGLRYFKESPMILGFLEKESNRAELLAHVLELADGSNEAAPQCAYEWFKVLPQLCGEIALPEIREWARLGMELADWNYVLGNEFFRECPSIAKAIPLGSAKSWIGFGMKLMVQNSLGKPDYIGTLEFFRASPSLFLEILNENVKQGVIDLGTNLADHSPEQAVVFLAKAPEVLARVSTVEWKIRILKFGLLVADRDAEATLAYFTQVPEVVVLAGKEDHSGVFDAWFGQGMEALEYSVEAGRAFFGLETRQACSAVEQAMSGVSLRQVARSLKMFARALCGEDVAIEGLPEGGGSFGASHMSTSPVTEKAQVSADGKTVYLPLVMRRSETREGNRRWYTVMVAHEVGHVEFGTYALSTEVLQRVATRVQTRYHEEVLSPNRAIHTLGNLFQRYPQPEIIRDLWEIVEDARIDFLLRHEYPGLQEDLTSLTKEAMELRTLSHGMTAREIVLDALLLLFAGFTKEEFTRPGLQEVIDEIWQIARTILHPTATVDESVELADRLYQELERRIGTLEKHNQEQELEPFSNTSGVSDSGGQPEAAEHLEEAYQPLSNWGYRGILNPDHVKGGEEGEQVSKGQTGGQQDQVAIMGEKAGGDIPSQFERRSPHQPDPSQDPKKPTFGESPMQQWFQPTFRPSEGQQGARLREGEYLYEEWDGTVRDYRPQWCRVIEQAGRDGSPDFVDETFQTYGPMVRLIRRYFEAIRPEAFRRMGRQSHGEDIDLDALVNWMVDRRQGNDSSDQVYATRQKRDRQVAVAFLVDMSGSTGRQIGTRARPVIDIEKEGLLLLSEALSAIGDQYAIYGFSGQSRQSVDVHVLKDFDQRPGGRVGLKISGVTSKQQNRDGAAIRHALQRLKQQAAKVRLLILISDGKPLDDDYADEYSLEDTKMALREARLQGVHPFCITIDQAPTDYVKRMYGEIGYVVVDEVESLPMKLPKIYQRLTAR</sequence>
<evidence type="ECO:0000259" key="2">
    <source>
        <dbReference type="PROSITE" id="PS50234"/>
    </source>
</evidence>
<dbReference type="EMBL" id="CP116968">
    <property type="protein sequence ID" value="WNM60594.1"/>
    <property type="molecule type" value="Genomic_DNA"/>
</dbReference>
<dbReference type="PANTHER" id="PTHR41248:SF1">
    <property type="entry name" value="NORD PROTEIN"/>
    <property type="match status" value="1"/>
</dbReference>
<dbReference type="InterPro" id="IPR036465">
    <property type="entry name" value="vWFA_dom_sf"/>
</dbReference>
<feature type="compositionally biased region" description="Polar residues" evidence="1">
    <location>
        <begin position="613"/>
        <end position="623"/>
    </location>
</feature>
<dbReference type="PANTHER" id="PTHR41248">
    <property type="entry name" value="NORD PROTEIN"/>
    <property type="match status" value="1"/>
</dbReference>
<feature type="region of interest" description="Disordered" evidence="1">
    <location>
        <begin position="602"/>
        <end position="630"/>
    </location>
</feature>
<name>A0AA96GEB4_9BACT</name>
<feature type="region of interest" description="Disordered" evidence="1">
    <location>
        <begin position="647"/>
        <end position="671"/>
    </location>
</feature>
<dbReference type="SMART" id="SM00327">
    <property type="entry name" value="VWA"/>
    <property type="match status" value="1"/>
</dbReference>
<feature type="region of interest" description="Disordered" evidence="1">
    <location>
        <begin position="683"/>
        <end position="730"/>
    </location>
</feature>
<dbReference type="Gene3D" id="3.40.50.410">
    <property type="entry name" value="von Willebrand factor, type A domain"/>
    <property type="match status" value="1"/>
</dbReference>
<dbReference type="PROSITE" id="PS50234">
    <property type="entry name" value="VWFA"/>
    <property type="match status" value="1"/>
</dbReference>
<dbReference type="CDD" id="cd01454">
    <property type="entry name" value="vWA_norD_type"/>
    <property type="match status" value="1"/>
</dbReference>
<dbReference type="Pfam" id="PF00092">
    <property type="entry name" value="VWA"/>
    <property type="match status" value="1"/>
</dbReference>
<keyword evidence="4" id="KW-1185">Reference proteome</keyword>
<gene>
    <name evidence="3" type="ORF">PQG83_12585</name>
</gene>
<organism evidence="3 4">
    <name type="scientific">Candidatus Nitrospira neomarina</name>
    <dbReference type="NCBI Taxonomy" id="3020899"/>
    <lineage>
        <taxon>Bacteria</taxon>
        <taxon>Pseudomonadati</taxon>
        <taxon>Nitrospirota</taxon>
        <taxon>Nitrospiria</taxon>
        <taxon>Nitrospirales</taxon>
        <taxon>Nitrospiraceae</taxon>
        <taxon>Nitrospira</taxon>
    </lineage>
</organism>
<dbReference type="SUPFAM" id="SSF53300">
    <property type="entry name" value="vWA-like"/>
    <property type="match status" value="1"/>
</dbReference>
<proteinExistence type="predicted"/>
<evidence type="ECO:0000313" key="4">
    <source>
        <dbReference type="Proteomes" id="UP001302494"/>
    </source>
</evidence>
<protein>
    <submittedName>
        <fullName evidence="3">VWA domain-containing protein</fullName>
    </submittedName>
</protein>
<dbReference type="AlphaFoldDB" id="A0AA96GEB4"/>